<dbReference type="InterPro" id="IPR044800">
    <property type="entry name" value="LEC2-like"/>
</dbReference>
<proteinExistence type="predicted"/>
<dbReference type="CDD" id="cd10017">
    <property type="entry name" value="B3_DNA"/>
    <property type="match status" value="1"/>
</dbReference>
<accession>A0A0D3F4T8</accession>
<evidence type="ECO:0000313" key="8">
    <source>
        <dbReference type="EnsemblPlants" id="OBART02G15610.1"/>
    </source>
</evidence>
<dbReference type="InterPro" id="IPR003340">
    <property type="entry name" value="B3_DNA-bd"/>
</dbReference>
<keyword evidence="3" id="KW-0238">DNA-binding</keyword>
<dbReference type="Gramene" id="OBART02G15610.1">
    <property type="protein sequence ID" value="OBART02G15610.1"/>
    <property type="gene ID" value="OBART02G15610"/>
</dbReference>
<name>A0A0D3F4T8_9ORYZ</name>
<comment type="subcellular location">
    <subcellularLocation>
        <location evidence="1">Nucleus</location>
    </subcellularLocation>
</comment>
<dbReference type="PROSITE" id="PS50863">
    <property type="entry name" value="B3"/>
    <property type="match status" value="1"/>
</dbReference>
<dbReference type="GO" id="GO:0003677">
    <property type="term" value="F:DNA binding"/>
    <property type="evidence" value="ECO:0007669"/>
    <property type="project" value="UniProtKB-KW"/>
</dbReference>
<dbReference type="PaxDb" id="65489-OBART02G15610.1"/>
<evidence type="ECO:0000256" key="3">
    <source>
        <dbReference type="ARBA" id="ARBA00023125"/>
    </source>
</evidence>
<dbReference type="Proteomes" id="UP000026960">
    <property type="component" value="Chromosome 2"/>
</dbReference>
<organism evidence="8">
    <name type="scientific">Oryza barthii</name>
    <dbReference type="NCBI Taxonomy" id="65489"/>
    <lineage>
        <taxon>Eukaryota</taxon>
        <taxon>Viridiplantae</taxon>
        <taxon>Streptophyta</taxon>
        <taxon>Embryophyta</taxon>
        <taxon>Tracheophyta</taxon>
        <taxon>Spermatophyta</taxon>
        <taxon>Magnoliopsida</taxon>
        <taxon>Liliopsida</taxon>
        <taxon>Poales</taxon>
        <taxon>Poaceae</taxon>
        <taxon>BOP clade</taxon>
        <taxon>Oryzoideae</taxon>
        <taxon>Oryzeae</taxon>
        <taxon>Oryzinae</taxon>
        <taxon>Oryza</taxon>
    </lineage>
</organism>
<dbReference type="AlphaFoldDB" id="A0A0D3F4T8"/>
<dbReference type="InterPro" id="IPR015300">
    <property type="entry name" value="DNA-bd_pseudobarrel_sf"/>
</dbReference>
<evidence type="ECO:0000313" key="9">
    <source>
        <dbReference type="Proteomes" id="UP000026960"/>
    </source>
</evidence>
<feature type="region of interest" description="Disordered" evidence="6">
    <location>
        <begin position="173"/>
        <end position="196"/>
    </location>
</feature>
<reference evidence="8" key="2">
    <citation type="submission" date="2015-03" db="UniProtKB">
        <authorList>
            <consortium name="EnsemblPlants"/>
        </authorList>
    </citation>
    <scope>IDENTIFICATION</scope>
</reference>
<keyword evidence="4" id="KW-0804">Transcription</keyword>
<evidence type="ECO:0000256" key="1">
    <source>
        <dbReference type="ARBA" id="ARBA00004123"/>
    </source>
</evidence>
<evidence type="ECO:0000256" key="2">
    <source>
        <dbReference type="ARBA" id="ARBA00023015"/>
    </source>
</evidence>
<reference evidence="8" key="1">
    <citation type="journal article" date="2009" name="Rice">
        <title>De Novo Next Generation Sequencing of Plant Genomes.</title>
        <authorList>
            <person name="Rounsley S."/>
            <person name="Marri P.R."/>
            <person name="Yu Y."/>
            <person name="He R."/>
            <person name="Sisneros N."/>
            <person name="Goicoechea J.L."/>
            <person name="Lee S.J."/>
            <person name="Angelova A."/>
            <person name="Kudrna D."/>
            <person name="Luo M."/>
            <person name="Affourtit J."/>
            <person name="Desany B."/>
            <person name="Knight J."/>
            <person name="Niazi F."/>
            <person name="Egholm M."/>
            <person name="Wing R.A."/>
        </authorList>
    </citation>
    <scope>NUCLEOTIDE SEQUENCE [LARGE SCALE GENOMIC DNA]</scope>
    <source>
        <strain evidence="8">cv. IRGC 105608</strain>
    </source>
</reference>
<dbReference type="STRING" id="65489.A0A0D3F4T8"/>
<dbReference type="SUPFAM" id="SSF101936">
    <property type="entry name" value="DNA-binding pseudobarrel domain"/>
    <property type="match status" value="1"/>
</dbReference>
<evidence type="ECO:0000256" key="5">
    <source>
        <dbReference type="ARBA" id="ARBA00023242"/>
    </source>
</evidence>
<evidence type="ECO:0000256" key="4">
    <source>
        <dbReference type="ARBA" id="ARBA00023163"/>
    </source>
</evidence>
<dbReference type="Pfam" id="PF02362">
    <property type="entry name" value="B3"/>
    <property type="match status" value="1"/>
</dbReference>
<protein>
    <recommendedName>
        <fullName evidence="7">TF-B3 domain-containing protein</fullName>
    </recommendedName>
</protein>
<dbReference type="Gene3D" id="2.40.330.10">
    <property type="entry name" value="DNA-binding pseudobarrel domain"/>
    <property type="match status" value="1"/>
</dbReference>
<evidence type="ECO:0000259" key="7">
    <source>
        <dbReference type="PROSITE" id="PS50863"/>
    </source>
</evidence>
<keyword evidence="5" id="KW-0539">Nucleus</keyword>
<evidence type="ECO:0000256" key="6">
    <source>
        <dbReference type="SAM" id="MobiDB-lite"/>
    </source>
</evidence>
<feature type="domain" description="TF-B3" evidence="7">
    <location>
        <begin position="30"/>
        <end position="131"/>
    </location>
</feature>
<sequence length="267" mass="29307">MAASLPLSAAIVGAEESVDKEVLEMEYLFEKFLMPSDLCSNTEWLGIPEEHVRKFGMMLEDRDGYSVIFFQDGVVPGKLWCFRYWKSNGVHGLTKGWRCFVREKGLKAGDTISFFRGSACGHLFICCRLGTRATFASSSTLHHGFSMPPPPARPLVGLESGMLARHVPSLGQARLHDGNQDGSGAPSRHVPSSGRCVEAQLSRVSSRRQRCTMKHSIPEPTIETPPILESMFLIAAPPAVKCLRLFGVNIYVLPVSSSGQPKQESSP</sequence>
<dbReference type="EnsemblPlants" id="OBART02G15610.1">
    <property type="protein sequence ID" value="OBART02G15610.1"/>
    <property type="gene ID" value="OBART02G15610"/>
</dbReference>
<keyword evidence="2" id="KW-0805">Transcription regulation</keyword>
<dbReference type="GO" id="GO:0005634">
    <property type="term" value="C:nucleus"/>
    <property type="evidence" value="ECO:0007669"/>
    <property type="project" value="UniProtKB-SubCell"/>
</dbReference>
<dbReference type="PANTHER" id="PTHR31140">
    <property type="entry name" value="B3 DOMAIN-CONTAINING TRANSCRIPTION FACTOR ABI3"/>
    <property type="match status" value="1"/>
</dbReference>
<keyword evidence="9" id="KW-1185">Reference proteome</keyword>
<dbReference type="SMART" id="SM01019">
    <property type="entry name" value="B3"/>
    <property type="match status" value="1"/>
</dbReference>
<dbReference type="PANTHER" id="PTHR31140:SF139">
    <property type="entry name" value="B3 DOMAIN-CONTAINING PROTEIN OS02G0455900-RELATED"/>
    <property type="match status" value="1"/>
</dbReference>
<dbReference type="HOGENOM" id="CLU_1167334_0_0_1"/>
<dbReference type="GO" id="GO:0003700">
    <property type="term" value="F:DNA-binding transcription factor activity"/>
    <property type="evidence" value="ECO:0007669"/>
    <property type="project" value="InterPro"/>
</dbReference>